<feature type="region of interest" description="Disordered" evidence="1">
    <location>
        <begin position="70"/>
        <end position="90"/>
    </location>
</feature>
<dbReference type="GeneID" id="36396491"/>
<dbReference type="EMBL" id="CCYD01001551">
    <property type="protein sequence ID" value="CEG45113.1"/>
    <property type="molecule type" value="Genomic_DNA"/>
</dbReference>
<dbReference type="Proteomes" id="UP000054928">
    <property type="component" value="Unassembled WGS sequence"/>
</dbReference>
<proteinExistence type="predicted"/>
<reference evidence="3" key="1">
    <citation type="submission" date="2014-09" db="EMBL/GenBank/DDBJ databases">
        <authorList>
            <person name="Sharma Rahul"/>
            <person name="Thines Marco"/>
        </authorList>
    </citation>
    <scope>NUCLEOTIDE SEQUENCE [LARGE SCALE GENOMIC DNA]</scope>
</reference>
<organism evidence="2 3">
    <name type="scientific">Plasmopara halstedii</name>
    <name type="common">Downy mildew of sunflower</name>
    <dbReference type="NCBI Taxonomy" id="4781"/>
    <lineage>
        <taxon>Eukaryota</taxon>
        <taxon>Sar</taxon>
        <taxon>Stramenopiles</taxon>
        <taxon>Oomycota</taxon>
        <taxon>Peronosporomycetes</taxon>
        <taxon>Peronosporales</taxon>
        <taxon>Peronosporaceae</taxon>
        <taxon>Plasmopara</taxon>
    </lineage>
</organism>
<dbReference type="OMA" id="CANCSHI"/>
<evidence type="ECO:0000256" key="1">
    <source>
        <dbReference type="SAM" id="MobiDB-lite"/>
    </source>
</evidence>
<name>A0A0P1AUT1_PLAHL</name>
<protein>
    <submittedName>
        <fullName evidence="2">Uncharacterized protein</fullName>
    </submittedName>
</protein>
<accession>A0A0P1AUT1</accession>
<keyword evidence="3" id="KW-1185">Reference proteome</keyword>
<dbReference type="OrthoDB" id="160712at2759"/>
<evidence type="ECO:0000313" key="2">
    <source>
        <dbReference type="EMBL" id="CEG45113.1"/>
    </source>
</evidence>
<sequence length="214" mass="24655">MATGWMSTAAHSFQFLLHHAQQQLDKHHFTHMDAFFNKLASSLLFTSNKSVPAEKTNKVLLASGVPRSHIHSAPRSQLPNSQDEEPPLDSSRNRIAYWDKKREKCNNCQHIYLKTLSKHPGFCSVDCKSNMVYLEKVNRTIRAMKTAVQEQCRQKEHQQEKLLLSKSPQQIKQQSSNNQELKDVNCDSKTFAEFDLESRILESSNVEWAFSAMY</sequence>
<evidence type="ECO:0000313" key="3">
    <source>
        <dbReference type="Proteomes" id="UP000054928"/>
    </source>
</evidence>
<dbReference type="RefSeq" id="XP_024581482.1">
    <property type="nucleotide sequence ID" value="XM_024715822.1"/>
</dbReference>
<dbReference type="AlphaFoldDB" id="A0A0P1AUT1"/>